<name>A0ABQ0UH80_PSEAF</name>
<proteinExistence type="inferred from homology"/>
<keyword evidence="4 11" id="KW-1003">Cell membrane</keyword>
<keyword evidence="10 11" id="KW-0472">Membrane</keyword>
<comment type="subcellular location">
    <subcellularLocation>
        <location evidence="11">Cell inner membrane</location>
        <topology evidence="11">Multi-pass membrane protein</topology>
    </subcellularLocation>
    <subcellularLocation>
        <location evidence="1">Cell membrane</location>
        <topology evidence="1">Multi-pass membrane protein</topology>
    </subcellularLocation>
</comment>
<keyword evidence="3 11" id="KW-0813">Transport</keyword>
<evidence type="ECO:0000256" key="2">
    <source>
        <dbReference type="ARBA" id="ARBA00007783"/>
    </source>
</evidence>
<evidence type="ECO:0000256" key="9">
    <source>
        <dbReference type="ARBA" id="ARBA00023047"/>
    </source>
</evidence>
<keyword evidence="9" id="KW-0625">Polysaccharide transport</keyword>
<dbReference type="EMBL" id="BJUT01000045">
    <property type="protein sequence ID" value="GEK77807.1"/>
    <property type="molecule type" value="Genomic_DNA"/>
</dbReference>
<keyword evidence="5" id="KW-0762">Sugar transport</keyword>
<feature type="transmembrane region" description="Helical" evidence="11">
    <location>
        <begin position="234"/>
        <end position="253"/>
    </location>
</feature>
<protein>
    <recommendedName>
        <fullName evidence="11">Transport permease protein</fullName>
    </recommendedName>
</protein>
<feature type="transmembrane region" description="Helical" evidence="11">
    <location>
        <begin position="146"/>
        <end position="165"/>
    </location>
</feature>
<evidence type="ECO:0000313" key="13">
    <source>
        <dbReference type="EMBL" id="GEK77807.1"/>
    </source>
</evidence>
<evidence type="ECO:0000256" key="7">
    <source>
        <dbReference type="ARBA" id="ARBA00022903"/>
    </source>
</evidence>
<keyword evidence="8 11" id="KW-1133">Transmembrane helix</keyword>
<organism evidence="13 14">
    <name type="scientific">Pseudoalteromonas atlantica</name>
    <name type="common">Alteromonas atlantica</name>
    <dbReference type="NCBI Taxonomy" id="288"/>
    <lineage>
        <taxon>Bacteria</taxon>
        <taxon>Pseudomonadati</taxon>
        <taxon>Pseudomonadota</taxon>
        <taxon>Gammaproteobacteria</taxon>
        <taxon>Alteromonadales</taxon>
        <taxon>Pseudoalteromonadaceae</taxon>
        <taxon>Pseudoalteromonas</taxon>
    </lineage>
</organism>
<keyword evidence="7" id="KW-0972">Capsule biogenesis/degradation</keyword>
<dbReference type="InterPro" id="IPR013525">
    <property type="entry name" value="ABC2_TM"/>
</dbReference>
<evidence type="ECO:0000313" key="14">
    <source>
        <dbReference type="Proteomes" id="UP000321189"/>
    </source>
</evidence>
<dbReference type="Proteomes" id="UP000321189">
    <property type="component" value="Unassembled WGS sequence"/>
</dbReference>
<gene>
    <name evidence="13" type="primary">kpsM</name>
    <name evidence="13" type="ORF">PAT01_31110</name>
</gene>
<evidence type="ECO:0000256" key="5">
    <source>
        <dbReference type="ARBA" id="ARBA00022597"/>
    </source>
</evidence>
<keyword evidence="6 11" id="KW-0812">Transmembrane</keyword>
<dbReference type="PANTHER" id="PTHR30413">
    <property type="entry name" value="INNER MEMBRANE TRANSPORT PERMEASE"/>
    <property type="match status" value="1"/>
</dbReference>
<evidence type="ECO:0000256" key="3">
    <source>
        <dbReference type="ARBA" id="ARBA00022448"/>
    </source>
</evidence>
<dbReference type="Pfam" id="PF01061">
    <property type="entry name" value="ABC2_membrane"/>
    <property type="match status" value="1"/>
</dbReference>
<reference evidence="13 14" key="1">
    <citation type="submission" date="2019-07" db="EMBL/GenBank/DDBJ databases">
        <title>Whole genome shotgun sequence of Pseudoalteromonas atlantica NBRC 103033.</title>
        <authorList>
            <person name="Hosoyama A."/>
            <person name="Uohara A."/>
            <person name="Ohji S."/>
            <person name="Ichikawa N."/>
        </authorList>
    </citation>
    <scope>NUCLEOTIDE SEQUENCE [LARGE SCALE GENOMIC DNA]</scope>
    <source>
        <strain evidence="13 14">NBRC 103033</strain>
    </source>
</reference>
<sequence>MTAVIKRNNWAIWRDVIFALFVREIRTSFNDRLGLAWAVFQPLSFIFLLSYLRGMIEGNESHTVPTFEFMMYGMLLIQLFLDTFMNVSNSFKKNKALFAFRQVQPISSAIAIGCFYFLVKIAVFALIILLMFFLRIDIRIDDPLFLLFNAATVWFIALSLGLLFAISQCYIPEVGKVQSVLTRPLFFISGVFFSMQDIPKEYWAYVNWNPILHAIELSRHAAYNTYNTDGVSEFYLFASALVLLFFSIATYHVSWKQAISR</sequence>
<evidence type="ECO:0000256" key="1">
    <source>
        <dbReference type="ARBA" id="ARBA00004651"/>
    </source>
</evidence>
<evidence type="ECO:0000256" key="6">
    <source>
        <dbReference type="ARBA" id="ARBA00022692"/>
    </source>
</evidence>
<evidence type="ECO:0000259" key="12">
    <source>
        <dbReference type="PROSITE" id="PS51012"/>
    </source>
</evidence>
<evidence type="ECO:0000256" key="11">
    <source>
        <dbReference type="RuleBase" id="RU361157"/>
    </source>
</evidence>
<dbReference type="InterPro" id="IPR000412">
    <property type="entry name" value="ABC_2_transport"/>
</dbReference>
<dbReference type="InterPro" id="IPR047817">
    <property type="entry name" value="ABC2_TM_bact-type"/>
</dbReference>
<keyword evidence="14" id="KW-1185">Reference proteome</keyword>
<comment type="similarity">
    <text evidence="2 11">Belongs to the ABC-2 integral membrane protein family.</text>
</comment>
<feature type="transmembrane region" description="Helical" evidence="11">
    <location>
        <begin position="69"/>
        <end position="88"/>
    </location>
</feature>
<feature type="transmembrane region" description="Helical" evidence="11">
    <location>
        <begin position="109"/>
        <end position="134"/>
    </location>
</feature>
<feature type="transmembrane region" description="Helical" evidence="11">
    <location>
        <begin position="33"/>
        <end position="54"/>
    </location>
</feature>
<evidence type="ECO:0000256" key="8">
    <source>
        <dbReference type="ARBA" id="ARBA00022989"/>
    </source>
</evidence>
<evidence type="ECO:0000256" key="10">
    <source>
        <dbReference type="ARBA" id="ARBA00023136"/>
    </source>
</evidence>
<dbReference type="RefSeq" id="WP_138577089.1">
    <property type="nucleotide sequence ID" value="NZ_BJUT01000045.1"/>
</dbReference>
<accession>A0ABQ0UH80</accession>
<feature type="domain" description="ABC transmembrane type-2" evidence="12">
    <location>
        <begin position="33"/>
        <end position="254"/>
    </location>
</feature>
<dbReference type="PROSITE" id="PS51012">
    <property type="entry name" value="ABC_TM2"/>
    <property type="match status" value="1"/>
</dbReference>
<comment type="caution">
    <text evidence="13">The sequence shown here is derived from an EMBL/GenBank/DDBJ whole genome shotgun (WGS) entry which is preliminary data.</text>
</comment>
<dbReference type="PANTHER" id="PTHR30413:SF10">
    <property type="entry name" value="CAPSULE POLYSACCHARIDE EXPORT INNER-MEMBRANE PROTEIN CTRC"/>
    <property type="match status" value="1"/>
</dbReference>
<evidence type="ECO:0000256" key="4">
    <source>
        <dbReference type="ARBA" id="ARBA00022475"/>
    </source>
</evidence>
<dbReference type="PRINTS" id="PR00164">
    <property type="entry name" value="ABC2TRNSPORT"/>
</dbReference>
<feature type="transmembrane region" description="Helical" evidence="11">
    <location>
        <begin position="177"/>
        <end position="195"/>
    </location>
</feature>